<keyword evidence="3" id="KW-1185">Reference proteome</keyword>
<dbReference type="Gene3D" id="3.30.70.100">
    <property type="match status" value="1"/>
</dbReference>
<dbReference type="InterPro" id="IPR009799">
    <property type="entry name" value="EthD_dom"/>
</dbReference>
<sequence length="307" mass="34749">MHTPTTTMFLDNRIKTLSITPLKKRKNISRTQFQQYWKDIHGPVCARLPHLGIYVQHHMHPSNPDLFPVIAGVDNLVSPENAWDGFAEIGFFSDADLQQWLPTTAILFDDEQNVFDTTVAYYGDNNSATHKDIRESLITNGNDGRKFFYLFIHPKTTVTLDAADHFFRDAFLPAFQQHPAISRLRYHMLAPHDNTTPQPPAPNVQHYLASEHQHRYVIELAAADLLELKSVYASPAFQQLLPGIAQHFSHIHPFESADRYTMAYNGQITNIGLRGATNAALITAIGAENQIREDVRSLLLTGSYHHA</sequence>
<evidence type="ECO:0000313" key="2">
    <source>
        <dbReference type="EMBL" id="MCW3483244.1"/>
    </source>
</evidence>
<proteinExistence type="predicted"/>
<name>A0ABT3IH00_9BACT</name>
<dbReference type="Proteomes" id="UP001207742">
    <property type="component" value="Unassembled WGS sequence"/>
</dbReference>
<organism evidence="2 3">
    <name type="scientific">Chitinophaga nivalis</name>
    <dbReference type="NCBI Taxonomy" id="2991709"/>
    <lineage>
        <taxon>Bacteria</taxon>
        <taxon>Pseudomonadati</taxon>
        <taxon>Bacteroidota</taxon>
        <taxon>Chitinophagia</taxon>
        <taxon>Chitinophagales</taxon>
        <taxon>Chitinophagaceae</taxon>
        <taxon>Chitinophaga</taxon>
    </lineage>
</organism>
<comment type="caution">
    <text evidence="2">The sequence shown here is derived from an EMBL/GenBank/DDBJ whole genome shotgun (WGS) entry which is preliminary data.</text>
</comment>
<dbReference type="Pfam" id="PF07110">
    <property type="entry name" value="EthD"/>
    <property type="match status" value="1"/>
</dbReference>
<accession>A0ABT3IH00</accession>
<dbReference type="SUPFAM" id="SSF54909">
    <property type="entry name" value="Dimeric alpha+beta barrel"/>
    <property type="match status" value="1"/>
</dbReference>
<evidence type="ECO:0000259" key="1">
    <source>
        <dbReference type="Pfam" id="PF07110"/>
    </source>
</evidence>
<dbReference type="RefSeq" id="WP_264728385.1">
    <property type="nucleotide sequence ID" value="NZ_JAPDNR010000001.1"/>
</dbReference>
<gene>
    <name evidence="2" type="ORF">OL497_05030</name>
</gene>
<dbReference type="EMBL" id="JAPDNS010000001">
    <property type="protein sequence ID" value="MCW3483244.1"/>
    <property type="molecule type" value="Genomic_DNA"/>
</dbReference>
<feature type="domain" description="EthD" evidence="1">
    <location>
        <begin position="26"/>
        <end position="116"/>
    </location>
</feature>
<protein>
    <submittedName>
        <fullName evidence="2">EthD domain-containing protein</fullName>
    </submittedName>
</protein>
<reference evidence="2 3" key="1">
    <citation type="submission" date="2022-10" db="EMBL/GenBank/DDBJ databases">
        <title>Chitinophaga nivalis PC15 sp. nov., isolated from Pyeongchang county, South Korea.</title>
        <authorList>
            <person name="Trinh H.N."/>
        </authorList>
    </citation>
    <scope>NUCLEOTIDE SEQUENCE [LARGE SCALE GENOMIC DNA]</scope>
    <source>
        <strain evidence="2 3">PC14</strain>
    </source>
</reference>
<dbReference type="InterPro" id="IPR011008">
    <property type="entry name" value="Dimeric_a/b-barrel"/>
</dbReference>
<evidence type="ECO:0000313" key="3">
    <source>
        <dbReference type="Proteomes" id="UP001207742"/>
    </source>
</evidence>